<proteinExistence type="predicted"/>
<dbReference type="PANTHER" id="PTHR45586">
    <property type="entry name" value="TPR REPEAT-CONTAINING PROTEIN PA4667"/>
    <property type="match status" value="1"/>
</dbReference>
<keyword evidence="1" id="KW-0677">Repeat</keyword>
<reference evidence="4 5" key="1">
    <citation type="submission" date="2018-06" db="EMBL/GenBank/DDBJ databases">
        <title>Genomic Encyclopedia of Archaeal and Bacterial Type Strains, Phase II (KMG-II): from individual species to whole genera.</title>
        <authorList>
            <person name="Goeker M."/>
        </authorList>
    </citation>
    <scope>NUCLEOTIDE SEQUENCE [LARGE SCALE GENOMIC DNA]</scope>
    <source>
        <strain evidence="4 5">DSM 27372</strain>
    </source>
</reference>
<evidence type="ECO:0000256" key="3">
    <source>
        <dbReference type="SAM" id="SignalP"/>
    </source>
</evidence>
<evidence type="ECO:0000313" key="5">
    <source>
        <dbReference type="Proteomes" id="UP000248198"/>
    </source>
</evidence>
<dbReference type="PANTHER" id="PTHR45586:SF1">
    <property type="entry name" value="LIPOPOLYSACCHARIDE ASSEMBLY PROTEIN B"/>
    <property type="match status" value="1"/>
</dbReference>
<organism evidence="4 5">
    <name type="scientific">Pedobacter nutrimenti</name>
    <dbReference type="NCBI Taxonomy" id="1241337"/>
    <lineage>
        <taxon>Bacteria</taxon>
        <taxon>Pseudomonadati</taxon>
        <taxon>Bacteroidota</taxon>
        <taxon>Sphingobacteriia</taxon>
        <taxon>Sphingobacteriales</taxon>
        <taxon>Sphingobacteriaceae</taxon>
        <taxon>Pedobacter</taxon>
    </lineage>
</organism>
<protein>
    <submittedName>
        <fullName evidence="4">Tetratricopeptide repeat protein</fullName>
    </submittedName>
</protein>
<dbReference type="SUPFAM" id="SSF48452">
    <property type="entry name" value="TPR-like"/>
    <property type="match status" value="2"/>
</dbReference>
<sequence>MKKLILTTLLSLLSIYLLAQRNSEDASAYQYYEQGDYPKAVILFGKLFESSKKEVYFDLYLNALLKTGQYQDAEKVVRKYLGTQPGNLKFEIAMGRIYQENGQAEKATKFFNQFIASLPPEEDKIRLYVNYLYRFQYYDLAISAFLQGRKISGNDQMFAFELLNLYRYKKDKNALVAEYMNVLPTMPALLIQAQTNLSAVFESSNDYLTLQAVLLKKIQKDPDNETLNKLLIWEYLQRQEFEMALRQLIAQDKRLNHSDQEIFNMASTFISNGANTTAIKAYEYLMAKGNKGEYYLPARIELINTKYYLLLDGKFEKTAVAELAAQYEALINEFGKNLRTLFAMTRLANLEAYYLNNFTKAENALEEALKIPNLNMQEAGRIKLNLADIYVLNNEPWEAFLVYEQVARKFENQDIGNEAMFRSARLSFFQGNFAYAKSQADVLKASTSQLIANDALNLSLLISDNLQSAADSAALKMYADAQMLEFRKLPQKALIKLDSISVAFPGNSLSDDILMAKSKLFIQQNNLSQAALMLQTIIDKHKESLWTDDALFLLADLYENRLGKIEEARNLYQKLITDFPGSMYVSQARKHFRKLRGDAVDL</sequence>
<feature type="chain" id="PRO_5016293336" evidence="3">
    <location>
        <begin position="20"/>
        <end position="602"/>
    </location>
</feature>
<dbReference type="InterPro" id="IPR011990">
    <property type="entry name" value="TPR-like_helical_dom_sf"/>
</dbReference>
<dbReference type="InterPro" id="IPR051012">
    <property type="entry name" value="CellSynth/LPSAsmb/PSIAsmb"/>
</dbReference>
<gene>
    <name evidence="4" type="ORF">B0O44_102655</name>
</gene>
<dbReference type="RefSeq" id="WP_110829018.1">
    <property type="nucleotide sequence ID" value="NZ_QKLU01000002.1"/>
</dbReference>
<evidence type="ECO:0000256" key="2">
    <source>
        <dbReference type="ARBA" id="ARBA00022803"/>
    </source>
</evidence>
<dbReference type="Pfam" id="PF13432">
    <property type="entry name" value="TPR_16"/>
    <property type="match status" value="1"/>
</dbReference>
<dbReference type="EMBL" id="QKLU01000002">
    <property type="protein sequence ID" value="PYF76099.1"/>
    <property type="molecule type" value="Genomic_DNA"/>
</dbReference>
<dbReference type="AlphaFoldDB" id="A0A318UWS2"/>
<evidence type="ECO:0000313" key="4">
    <source>
        <dbReference type="EMBL" id="PYF76099.1"/>
    </source>
</evidence>
<feature type="signal peptide" evidence="3">
    <location>
        <begin position="1"/>
        <end position="19"/>
    </location>
</feature>
<dbReference type="OrthoDB" id="9763354at2"/>
<comment type="caution">
    <text evidence="4">The sequence shown here is derived from an EMBL/GenBank/DDBJ whole genome shotgun (WGS) entry which is preliminary data.</text>
</comment>
<dbReference type="Proteomes" id="UP000248198">
    <property type="component" value="Unassembled WGS sequence"/>
</dbReference>
<accession>A0A318UWS2</accession>
<evidence type="ECO:0000256" key="1">
    <source>
        <dbReference type="ARBA" id="ARBA00022737"/>
    </source>
</evidence>
<keyword evidence="5" id="KW-1185">Reference proteome</keyword>
<dbReference type="InterPro" id="IPR019734">
    <property type="entry name" value="TPR_rpt"/>
</dbReference>
<keyword evidence="3" id="KW-0732">Signal</keyword>
<dbReference type="Gene3D" id="1.25.40.10">
    <property type="entry name" value="Tetratricopeptide repeat domain"/>
    <property type="match status" value="3"/>
</dbReference>
<dbReference type="Pfam" id="PF13174">
    <property type="entry name" value="TPR_6"/>
    <property type="match status" value="1"/>
</dbReference>
<keyword evidence="2" id="KW-0802">TPR repeat</keyword>
<name>A0A318UWS2_9SPHI</name>